<dbReference type="Proteomes" id="UP000308652">
    <property type="component" value="Unassembled WGS sequence"/>
</dbReference>
<evidence type="ECO:0000256" key="1">
    <source>
        <dbReference type="SAM" id="SignalP"/>
    </source>
</evidence>
<accession>A0A5C3LGT4</accession>
<evidence type="ECO:0008006" key="4">
    <source>
        <dbReference type="Google" id="ProtNLM"/>
    </source>
</evidence>
<proteinExistence type="predicted"/>
<reference evidence="2 3" key="1">
    <citation type="journal article" date="2019" name="Nat. Ecol. Evol.">
        <title>Megaphylogeny resolves global patterns of mushroom evolution.</title>
        <authorList>
            <person name="Varga T."/>
            <person name="Krizsan K."/>
            <person name="Foldi C."/>
            <person name="Dima B."/>
            <person name="Sanchez-Garcia M."/>
            <person name="Sanchez-Ramirez S."/>
            <person name="Szollosi G.J."/>
            <person name="Szarkandi J.G."/>
            <person name="Papp V."/>
            <person name="Albert L."/>
            <person name="Andreopoulos W."/>
            <person name="Angelini C."/>
            <person name="Antonin V."/>
            <person name="Barry K.W."/>
            <person name="Bougher N.L."/>
            <person name="Buchanan P."/>
            <person name="Buyck B."/>
            <person name="Bense V."/>
            <person name="Catcheside P."/>
            <person name="Chovatia M."/>
            <person name="Cooper J."/>
            <person name="Damon W."/>
            <person name="Desjardin D."/>
            <person name="Finy P."/>
            <person name="Geml J."/>
            <person name="Haridas S."/>
            <person name="Hughes K."/>
            <person name="Justo A."/>
            <person name="Karasinski D."/>
            <person name="Kautmanova I."/>
            <person name="Kiss B."/>
            <person name="Kocsube S."/>
            <person name="Kotiranta H."/>
            <person name="LaButti K.M."/>
            <person name="Lechner B.E."/>
            <person name="Liimatainen K."/>
            <person name="Lipzen A."/>
            <person name="Lukacs Z."/>
            <person name="Mihaltcheva S."/>
            <person name="Morgado L.N."/>
            <person name="Niskanen T."/>
            <person name="Noordeloos M.E."/>
            <person name="Ohm R.A."/>
            <person name="Ortiz-Santana B."/>
            <person name="Ovrebo C."/>
            <person name="Racz N."/>
            <person name="Riley R."/>
            <person name="Savchenko A."/>
            <person name="Shiryaev A."/>
            <person name="Soop K."/>
            <person name="Spirin V."/>
            <person name="Szebenyi C."/>
            <person name="Tomsovsky M."/>
            <person name="Tulloss R.E."/>
            <person name="Uehling J."/>
            <person name="Grigoriev I.V."/>
            <person name="Vagvolgyi C."/>
            <person name="Papp T."/>
            <person name="Martin F.M."/>
            <person name="Miettinen O."/>
            <person name="Hibbett D.S."/>
            <person name="Nagy L.G."/>
        </authorList>
    </citation>
    <scope>NUCLEOTIDE SEQUENCE [LARGE SCALE GENOMIC DNA]</scope>
    <source>
        <strain evidence="2 3">CBS 166.37</strain>
    </source>
</reference>
<name>A0A5C3LGT4_9AGAR</name>
<keyword evidence="3" id="KW-1185">Reference proteome</keyword>
<feature type="signal peptide" evidence="1">
    <location>
        <begin position="1"/>
        <end position="25"/>
    </location>
</feature>
<evidence type="ECO:0000313" key="2">
    <source>
        <dbReference type="EMBL" id="TFK31116.1"/>
    </source>
</evidence>
<keyword evidence="1" id="KW-0732">Signal</keyword>
<feature type="chain" id="PRO_5022789981" description="Secreted protein" evidence="1">
    <location>
        <begin position="26"/>
        <end position="117"/>
    </location>
</feature>
<dbReference type="EMBL" id="ML213900">
    <property type="protein sequence ID" value="TFK31116.1"/>
    <property type="molecule type" value="Genomic_DNA"/>
</dbReference>
<dbReference type="AlphaFoldDB" id="A0A5C3LGT4"/>
<sequence length="117" mass="13353">MQMIRRTYYWISNIFCALLFSSTSMQSVHPVHPKSNLLITSILFDNRLLDPSLRLHSPWFVQPRVWLPYLIPSPMDNAKAPLTLAQACAVCHALTPTLPPPEDALIHVIYCHQSTSR</sequence>
<gene>
    <name evidence="2" type="ORF">BDQ12DRAFT_729869</name>
</gene>
<evidence type="ECO:0000313" key="3">
    <source>
        <dbReference type="Proteomes" id="UP000308652"/>
    </source>
</evidence>
<protein>
    <recommendedName>
        <fullName evidence="4">Secreted protein</fullName>
    </recommendedName>
</protein>
<organism evidence="2 3">
    <name type="scientific">Crucibulum laeve</name>
    <dbReference type="NCBI Taxonomy" id="68775"/>
    <lineage>
        <taxon>Eukaryota</taxon>
        <taxon>Fungi</taxon>
        <taxon>Dikarya</taxon>
        <taxon>Basidiomycota</taxon>
        <taxon>Agaricomycotina</taxon>
        <taxon>Agaricomycetes</taxon>
        <taxon>Agaricomycetidae</taxon>
        <taxon>Agaricales</taxon>
        <taxon>Agaricineae</taxon>
        <taxon>Nidulariaceae</taxon>
        <taxon>Crucibulum</taxon>
    </lineage>
</organism>